<evidence type="ECO:0000313" key="9">
    <source>
        <dbReference type="EMBL" id="WFD46188.1"/>
    </source>
</evidence>
<evidence type="ECO:0000256" key="4">
    <source>
        <dbReference type="ARBA" id="ARBA00023128"/>
    </source>
</evidence>
<dbReference type="InterPro" id="IPR016939">
    <property type="entry name" value="Ribosomal_mS23_fun"/>
</dbReference>
<evidence type="ECO:0000256" key="2">
    <source>
        <dbReference type="ARBA" id="ARBA00009864"/>
    </source>
</evidence>
<comment type="similarity">
    <text evidence="2">Belongs to the mitochondrion-specific ribosomal protein mS23 family.</text>
</comment>
<name>A0ABY8EP90_MALFU</name>
<accession>A0ABY8EP90</accession>
<proteinExistence type="inferred from homology"/>
<evidence type="ECO:0000256" key="1">
    <source>
        <dbReference type="ARBA" id="ARBA00004173"/>
    </source>
</evidence>
<dbReference type="PANTHER" id="PTHR37799:SF1">
    <property type="entry name" value="SMALL RIBOSOMAL SUBUNIT PROTEIN MS23"/>
    <property type="match status" value="1"/>
</dbReference>
<organism evidence="9 10">
    <name type="scientific">Malassezia furfur</name>
    <name type="common">Pityriasis versicolor infection agent</name>
    <name type="synonym">Pityrosporum furfur</name>
    <dbReference type="NCBI Taxonomy" id="55194"/>
    <lineage>
        <taxon>Eukaryota</taxon>
        <taxon>Fungi</taxon>
        <taxon>Dikarya</taxon>
        <taxon>Basidiomycota</taxon>
        <taxon>Ustilaginomycotina</taxon>
        <taxon>Malasseziomycetes</taxon>
        <taxon>Malasseziales</taxon>
        <taxon>Malasseziaceae</taxon>
        <taxon>Malassezia</taxon>
    </lineage>
</organism>
<keyword evidence="5" id="KW-0687">Ribonucleoprotein</keyword>
<keyword evidence="4" id="KW-0496">Mitochondrion</keyword>
<sequence length="220" mass="25225">MPRRIPVQVTQTVSRLLEGGYVKKPPAWYEPTLRHPPALVPPRQSRERPDSDLPRALQREARESLTHRERPHMNSRKKLRSQMPPLRPQPIVYDADRIRRQFFRDHPWEAKRATTLVEMDYELEANPEPQIPKGEMPELMHWSRLNPSVEEYVLLTHAASSNAPCAPARTAICRSPRRTAARSQLTMQPRPSVSTASAMRIMRRAALVVTSAGQKPRAVS</sequence>
<comment type="subcellular location">
    <subcellularLocation>
        <location evidence="1">Mitochondrion</location>
    </subcellularLocation>
</comment>
<dbReference type="PANTHER" id="PTHR37799">
    <property type="entry name" value="37S RIBOSOMAL PROTEIN S25, MITOCHONDRIAL"/>
    <property type="match status" value="1"/>
</dbReference>
<reference evidence="9 10" key="1">
    <citation type="journal article" date="2020" name="Elife">
        <title>Loss of centromere function drives karyotype evolution in closely related Malassezia species.</title>
        <authorList>
            <person name="Sankaranarayanan S.R."/>
            <person name="Ianiri G."/>
            <person name="Coelho M.A."/>
            <person name="Reza M.H."/>
            <person name="Thimmappa B.C."/>
            <person name="Ganguly P."/>
            <person name="Vadnala R.N."/>
            <person name="Sun S."/>
            <person name="Siddharthan R."/>
            <person name="Tellgren-Roth C."/>
            <person name="Dawson T.L."/>
            <person name="Heitman J."/>
            <person name="Sanyal K."/>
        </authorList>
    </citation>
    <scope>NUCLEOTIDE SEQUENCE [LARGE SCALE GENOMIC DNA]</scope>
    <source>
        <strain evidence="9">CBS14141</strain>
    </source>
</reference>
<evidence type="ECO:0000256" key="8">
    <source>
        <dbReference type="SAM" id="MobiDB-lite"/>
    </source>
</evidence>
<keyword evidence="3" id="KW-0689">Ribosomal protein</keyword>
<keyword evidence="10" id="KW-1185">Reference proteome</keyword>
<evidence type="ECO:0000256" key="7">
    <source>
        <dbReference type="ARBA" id="ARBA00035421"/>
    </source>
</evidence>
<dbReference type="EMBL" id="CP046234">
    <property type="protein sequence ID" value="WFD46188.1"/>
    <property type="molecule type" value="Genomic_DNA"/>
</dbReference>
<evidence type="ECO:0000256" key="5">
    <source>
        <dbReference type="ARBA" id="ARBA00023274"/>
    </source>
</evidence>
<feature type="compositionally biased region" description="Basic and acidic residues" evidence="8">
    <location>
        <begin position="44"/>
        <end position="72"/>
    </location>
</feature>
<protein>
    <recommendedName>
        <fullName evidence="6">Small ribosomal subunit protein mS23</fullName>
    </recommendedName>
    <alternativeName>
        <fullName evidence="7">37S ribosomal protein S25, mitochondrial</fullName>
    </alternativeName>
</protein>
<dbReference type="Pfam" id="PF13741">
    <property type="entry name" value="MRP-S25"/>
    <property type="match status" value="1"/>
</dbReference>
<evidence type="ECO:0000256" key="6">
    <source>
        <dbReference type="ARBA" id="ARBA00035137"/>
    </source>
</evidence>
<feature type="region of interest" description="Disordered" evidence="8">
    <location>
        <begin position="26"/>
        <end position="88"/>
    </location>
</feature>
<evidence type="ECO:0000256" key="3">
    <source>
        <dbReference type="ARBA" id="ARBA00022980"/>
    </source>
</evidence>
<dbReference type="Proteomes" id="UP000818624">
    <property type="component" value="Chromosome 1"/>
</dbReference>
<evidence type="ECO:0000313" key="10">
    <source>
        <dbReference type="Proteomes" id="UP000818624"/>
    </source>
</evidence>
<gene>
    <name evidence="9" type="primary">RSM25</name>
    <name evidence="9" type="ORF">GLX27_000820</name>
</gene>